<reference evidence="1 2" key="2">
    <citation type="submission" date="2020-03" db="EMBL/GenBank/DDBJ databases">
        <authorList>
            <person name="Ichikawa N."/>
            <person name="Kimura A."/>
            <person name="Kitahashi Y."/>
            <person name="Uohara A."/>
        </authorList>
    </citation>
    <scope>NUCLEOTIDE SEQUENCE [LARGE SCALE GENOMIC DNA]</scope>
    <source>
        <strain evidence="1 2">NBRC 108638</strain>
    </source>
</reference>
<dbReference type="Proteomes" id="UP000482960">
    <property type="component" value="Unassembled WGS sequence"/>
</dbReference>
<keyword evidence="2" id="KW-1185">Reference proteome</keyword>
<dbReference type="AlphaFoldDB" id="A0A6V8LPF2"/>
<proteinExistence type="predicted"/>
<gene>
    <name evidence="1" type="ORF">Prum_096190</name>
</gene>
<reference evidence="1 2" key="1">
    <citation type="submission" date="2020-03" db="EMBL/GenBank/DDBJ databases">
        <title>Whole genome shotgun sequence of Phytohabitans rumicis NBRC 108638.</title>
        <authorList>
            <person name="Komaki H."/>
            <person name="Tamura T."/>
        </authorList>
    </citation>
    <scope>NUCLEOTIDE SEQUENCE [LARGE SCALE GENOMIC DNA]</scope>
    <source>
        <strain evidence="1 2">NBRC 108638</strain>
    </source>
</reference>
<dbReference type="RefSeq" id="WP_173085397.1">
    <property type="nucleotide sequence ID" value="NZ_BLPG01000002.1"/>
</dbReference>
<dbReference type="EMBL" id="BLPG01000002">
    <property type="protein sequence ID" value="GFJ95977.1"/>
    <property type="molecule type" value="Genomic_DNA"/>
</dbReference>
<sequence>MPTFNVNAARAQRLETLGREWKFELDGEIYSLPTEFPRNAAKRMQQLDEQDVDGLLELLLGPEQFERFAAHDLSVQDVAAVLEAYGSETGLSLGKAEPR</sequence>
<accession>A0A6V8LPF2</accession>
<name>A0A6V8LPF2_9ACTN</name>
<evidence type="ECO:0000313" key="1">
    <source>
        <dbReference type="EMBL" id="GFJ95977.1"/>
    </source>
</evidence>
<evidence type="ECO:0000313" key="2">
    <source>
        <dbReference type="Proteomes" id="UP000482960"/>
    </source>
</evidence>
<protein>
    <submittedName>
        <fullName evidence="1">Uncharacterized protein</fullName>
    </submittedName>
</protein>
<comment type="caution">
    <text evidence="1">The sequence shown here is derived from an EMBL/GenBank/DDBJ whole genome shotgun (WGS) entry which is preliminary data.</text>
</comment>
<organism evidence="1 2">
    <name type="scientific">Phytohabitans rumicis</name>
    <dbReference type="NCBI Taxonomy" id="1076125"/>
    <lineage>
        <taxon>Bacteria</taxon>
        <taxon>Bacillati</taxon>
        <taxon>Actinomycetota</taxon>
        <taxon>Actinomycetes</taxon>
        <taxon>Micromonosporales</taxon>
        <taxon>Micromonosporaceae</taxon>
    </lineage>
</organism>